<dbReference type="STRING" id="1423807.FD16_GL001744"/>
<dbReference type="EMBL" id="AZGF01000004">
    <property type="protein sequence ID" value="KRM13054.1"/>
    <property type="molecule type" value="Genomic_DNA"/>
</dbReference>
<reference evidence="6 7" key="1">
    <citation type="journal article" date="2015" name="Genome Announc.">
        <title>Expanding the biotechnology potential of lactobacilli through comparative genomics of 213 strains and associated genera.</title>
        <authorList>
            <person name="Sun Z."/>
            <person name="Harris H.M."/>
            <person name="McCann A."/>
            <person name="Guo C."/>
            <person name="Argimon S."/>
            <person name="Zhang W."/>
            <person name="Yang X."/>
            <person name="Jeffery I.B."/>
            <person name="Cooney J.C."/>
            <person name="Kagawa T.F."/>
            <person name="Liu W."/>
            <person name="Song Y."/>
            <person name="Salvetti E."/>
            <person name="Wrobel A."/>
            <person name="Rasinkangas P."/>
            <person name="Parkhill J."/>
            <person name="Rea M.C."/>
            <person name="O'Sullivan O."/>
            <person name="Ritari J."/>
            <person name="Douillard F.P."/>
            <person name="Paul Ross R."/>
            <person name="Yang R."/>
            <person name="Briner A.E."/>
            <person name="Felis G.E."/>
            <person name="de Vos W.M."/>
            <person name="Barrangou R."/>
            <person name="Klaenhammer T.R."/>
            <person name="Caufield P.W."/>
            <person name="Cui Y."/>
            <person name="Zhang H."/>
            <person name="O'Toole P.W."/>
        </authorList>
    </citation>
    <scope>NUCLEOTIDE SEQUENCE [LARGE SCALE GENOMIC DNA]</scope>
    <source>
        <strain evidence="6 7">DSM 5007</strain>
    </source>
</reference>
<dbReference type="PROSITE" id="PS00356">
    <property type="entry name" value="HTH_LACI_1"/>
    <property type="match status" value="1"/>
</dbReference>
<dbReference type="InterPro" id="IPR010982">
    <property type="entry name" value="Lambda_DNA-bd_dom_sf"/>
</dbReference>
<feature type="domain" description="HTH lacI-type" evidence="5">
    <location>
        <begin position="5"/>
        <end position="60"/>
    </location>
</feature>
<evidence type="ECO:0000259" key="5">
    <source>
        <dbReference type="PROSITE" id="PS50932"/>
    </source>
</evidence>
<accession>A0A0R1W5K4</accession>
<dbReference type="AlphaFoldDB" id="A0A0R1W5K4"/>
<keyword evidence="3" id="KW-0238">DNA-binding</keyword>
<evidence type="ECO:0000256" key="3">
    <source>
        <dbReference type="ARBA" id="ARBA00023125"/>
    </source>
</evidence>
<proteinExistence type="predicted"/>
<protein>
    <submittedName>
        <fullName evidence="6">Ribose operon repressor</fullName>
    </submittedName>
</protein>
<keyword evidence="4" id="KW-0804">Transcription</keyword>
<evidence type="ECO:0000313" key="6">
    <source>
        <dbReference type="EMBL" id="KRM13054.1"/>
    </source>
</evidence>
<dbReference type="InterPro" id="IPR000843">
    <property type="entry name" value="HTH_LacI"/>
</dbReference>
<dbReference type="RefSeq" id="WP_010621552.1">
    <property type="nucleotide sequence ID" value="NZ_AZGF01000004.1"/>
</dbReference>
<dbReference type="SUPFAM" id="SSF53822">
    <property type="entry name" value="Periplasmic binding protein-like I"/>
    <property type="match status" value="1"/>
</dbReference>
<dbReference type="InterPro" id="IPR028082">
    <property type="entry name" value="Peripla_BP_I"/>
</dbReference>
<sequence length="331" mass="37153">MAKKATIRDLANAANVSVTTVSQILNGKGQRFSNETRQKVLTLQQELNYVPDFNARNLIMKSSKTIGVLVPNIGNPFFSTFIKGIQKKSRELKFTPFVFSANHDEKLETYYLKQLVERATDGLIIASASITDDALDQILKRNRIPYLLLDQNTIVDGDRIETDDINGGRIAADHLLSLGHQHFTMVMPSEPTNNLVRRLQGFQERLKEDGKQVSVIYSPMTKQGGYEATDEVLATDATAIFAINDEMAIGLYRGLREKDLRVPQDLSIMGYDDIDLDEYVQPKLTTVHQPIMQMGEQATDLLVDRIQHPNAEVKTIHLPVNLVIRDSTANV</sequence>
<name>A0A0R1W5K4_9LACO</name>
<dbReference type="InterPro" id="IPR046335">
    <property type="entry name" value="LacI/GalR-like_sensor"/>
</dbReference>
<dbReference type="PANTHER" id="PTHR30146">
    <property type="entry name" value="LACI-RELATED TRANSCRIPTIONAL REPRESSOR"/>
    <property type="match status" value="1"/>
</dbReference>
<dbReference type="Pfam" id="PF13377">
    <property type="entry name" value="Peripla_BP_3"/>
    <property type="match status" value="1"/>
</dbReference>
<dbReference type="Gene3D" id="3.40.50.2300">
    <property type="match status" value="2"/>
</dbReference>
<dbReference type="OrthoDB" id="9775106at2"/>
<dbReference type="CDD" id="cd01392">
    <property type="entry name" value="HTH_LacI"/>
    <property type="match status" value="1"/>
</dbReference>
<evidence type="ECO:0000256" key="2">
    <source>
        <dbReference type="ARBA" id="ARBA00023015"/>
    </source>
</evidence>
<keyword evidence="1" id="KW-0678">Repressor</keyword>
<dbReference type="SUPFAM" id="SSF47413">
    <property type="entry name" value="lambda repressor-like DNA-binding domains"/>
    <property type="match status" value="1"/>
</dbReference>
<comment type="caution">
    <text evidence="6">The sequence shown here is derived from an EMBL/GenBank/DDBJ whole genome shotgun (WGS) entry which is preliminary data.</text>
</comment>
<dbReference type="NCBIfam" id="NF047341">
    <property type="entry name" value="lactose_RbsR"/>
    <property type="match status" value="1"/>
</dbReference>
<dbReference type="PROSITE" id="PS50932">
    <property type="entry name" value="HTH_LACI_2"/>
    <property type="match status" value="1"/>
</dbReference>
<dbReference type="eggNOG" id="COG1609">
    <property type="taxonomic scope" value="Bacteria"/>
</dbReference>
<dbReference type="Pfam" id="PF00356">
    <property type="entry name" value="LacI"/>
    <property type="match status" value="1"/>
</dbReference>
<dbReference type="PANTHER" id="PTHR30146:SF148">
    <property type="entry name" value="HTH-TYPE TRANSCRIPTIONAL REPRESSOR PURR-RELATED"/>
    <property type="match status" value="1"/>
</dbReference>
<dbReference type="Gene3D" id="1.10.260.40">
    <property type="entry name" value="lambda repressor-like DNA-binding domains"/>
    <property type="match status" value="1"/>
</dbReference>
<dbReference type="Proteomes" id="UP000051820">
    <property type="component" value="Unassembled WGS sequence"/>
</dbReference>
<gene>
    <name evidence="6" type="ORF">FD16_GL001744</name>
</gene>
<dbReference type="GO" id="GO:0000976">
    <property type="term" value="F:transcription cis-regulatory region binding"/>
    <property type="evidence" value="ECO:0007669"/>
    <property type="project" value="TreeGrafter"/>
</dbReference>
<dbReference type="GO" id="GO:0003700">
    <property type="term" value="F:DNA-binding transcription factor activity"/>
    <property type="evidence" value="ECO:0007669"/>
    <property type="project" value="TreeGrafter"/>
</dbReference>
<keyword evidence="7" id="KW-1185">Reference proteome</keyword>
<evidence type="ECO:0000256" key="1">
    <source>
        <dbReference type="ARBA" id="ARBA00022491"/>
    </source>
</evidence>
<organism evidence="6 7">
    <name type="scientific">Paucilactobacillus suebicus DSM 5007 = KCTC 3549</name>
    <dbReference type="NCBI Taxonomy" id="1423807"/>
    <lineage>
        <taxon>Bacteria</taxon>
        <taxon>Bacillati</taxon>
        <taxon>Bacillota</taxon>
        <taxon>Bacilli</taxon>
        <taxon>Lactobacillales</taxon>
        <taxon>Lactobacillaceae</taxon>
        <taxon>Paucilactobacillus</taxon>
    </lineage>
</organism>
<evidence type="ECO:0000313" key="7">
    <source>
        <dbReference type="Proteomes" id="UP000051820"/>
    </source>
</evidence>
<keyword evidence="2" id="KW-0805">Transcription regulation</keyword>
<dbReference type="SMART" id="SM00354">
    <property type="entry name" value="HTH_LACI"/>
    <property type="match status" value="1"/>
</dbReference>
<dbReference type="PATRIC" id="fig|1423807.3.peg.1787"/>
<evidence type="ECO:0000256" key="4">
    <source>
        <dbReference type="ARBA" id="ARBA00023163"/>
    </source>
</evidence>